<proteinExistence type="predicted"/>
<gene>
    <name evidence="2" type="primary">HaOG202076</name>
    <name evidence="2" type="ORF">B5X24_HaOG202076</name>
</gene>
<dbReference type="Proteomes" id="UP000249218">
    <property type="component" value="Unassembled WGS sequence"/>
</dbReference>
<dbReference type="EMBL" id="KZ149901">
    <property type="protein sequence ID" value="PZC78510.1"/>
    <property type="molecule type" value="Genomic_DNA"/>
</dbReference>
<evidence type="ECO:0000313" key="2">
    <source>
        <dbReference type="EMBL" id="PZC78510.1"/>
    </source>
</evidence>
<organism evidence="2 3">
    <name type="scientific">Helicoverpa armigera</name>
    <name type="common">Cotton bollworm</name>
    <name type="synonym">Heliothis armigera</name>
    <dbReference type="NCBI Taxonomy" id="29058"/>
    <lineage>
        <taxon>Eukaryota</taxon>
        <taxon>Metazoa</taxon>
        <taxon>Ecdysozoa</taxon>
        <taxon>Arthropoda</taxon>
        <taxon>Hexapoda</taxon>
        <taxon>Insecta</taxon>
        <taxon>Pterygota</taxon>
        <taxon>Neoptera</taxon>
        <taxon>Endopterygota</taxon>
        <taxon>Lepidoptera</taxon>
        <taxon>Glossata</taxon>
        <taxon>Ditrysia</taxon>
        <taxon>Noctuoidea</taxon>
        <taxon>Noctuidae</taxon>
        <taxon>Heliothinae</taxon>
        <taxon>Helicoverpa</taxon>
    </lineage>
</organism>
<protein>
    <submittedName>
        <fullName evidence="2">Uncharacterized protein</fullName>
    </submittedName>
</protein>
<name>A0A2W1C072_HELAM</name>
<dbReference type="AlphaFoldDB" id="A0A2W1C072"/>
<evidence type="ECO:0000313" key="3">
    <source>
        <dbReference type="Proteomes" id="UP000249218"/>
    </source>
</evidence>
<sequence length="99" mass="11090">MPGQGRGARRAGRRGEGLQHSMHLRPAWDELKGLTCSKGFQSEHSSTANIKTGQVRVGLAHVGFRTIQTNILYIYGYRAKMSKQVTFVVWEPSEIFILS</sequence>
<accession>A0A2W1C072</accession>
<keyword evidence="3" id="KW-1185">Reference proteome</keyword>
<feature type="region of interest" description="Disordered" evidence="1">
    <location>
        <begin position="1"/>
        <end position="21"/>
    </location>
</feature>
<reference evidence="2 3" key="1">
    <citation type="journal article" date="2017" name="BMC Biol.">
        <title>Genomic innovations, transcriptional plasticity and gene loss underlying the evolution and divergence of two highly polyphagous and invasive Helicoverpa pest species.</title>
        <authorList>
            <person name="Pearce S.L."/>
            <person name="Clarke D.F."/>
            <person name="East P.D."/>
            <person name="Elfekih S."/>
            <person name="Gordon K.H."/>
            <person name="Jermiin L.S."/>
            <person name="McGaughran A."/>
            <person name="Oakeshott J.G."/>
            <person name="Papanikolaou A."/>
            <person name="Perera O.P."/>
            <person name="Rane R.V."/>
            <person name="Richards S."/>
            <person name="Tay W.T."/>
            <person name="Walsh T.K."/>
            <person name="Anderson A."/>
            <person name="Anderson C.J."/>
            <person name="Asgari S."/>
            <person name="Board P.G."/>
            <person name="Bretschneider A."/>
            <person name="Campbell P.M."/>
            <person name="Chertemps T."/>
            <person name="Christeller J.T."/>
            <person name="Coppin C.W."/>
            <person name="Downes S.J."/>
            <person name="Duan G."/>
            <person name="Farnsworth C.A."/>
            <person name="Good R.T."/>
            <person name="Han L.B."/>
            <person name="Han Y.C."/>
            <person name="Hatje K."/>
            <person name="Horne I."/>
            <person name="Huang Y.P."/>
            <person name="Hughes D.S."/>
            <person name="Jacquin-Joly E."/>
            <person name="James W."/>
            <person name="Jhangiani S."/>
            <person name="Kollmar M."/>
            <person name="Kuwar S.S."/>
            <person name="Li S."/>
            <person name="Liu N.Y."/>
            <person name="Maibeche M.T."/>
            <person name="Miller J.R."/>
            <person name="Montagne N."/>
            <person name="Perry T."/>
            <person name="Qu J."/>
            <person name="Song S.V."/>
            <person name="Sutton G.G."/>
            <person name="Vogel H."/>
            <person name="Walenz B.P."/>
            <person name="Xu W."/>
            <person name="Zhang H.J."/>
            <person name="Zou Z."/>
            <person name="Batterham P."/>
            <person name="Edwards O.R."/>
            <person name="Feyereisen R."/>
            <person name="Gibbs R.A."/>
            <person name="Heckel D.G."/>
            <person name="McGrath A."/>
            <person name="Robin C."/>
            <person name="Scherer S.E."/>
            <person name="Worley K.C."/>
            <person name="Wu Y.D."/>
        </authorList>
    </citation>
    <scope>NUCLEOTIDE SEQUENCE [LARGE SCALE GENOMIC DNA]</scope>
    <source>
        <strain evidence="2">Harm_GR_Male_#8</strain>
        <tissue evidence="2">Whole organism</tissue>
    </source>
</reference>
<evidence type="ECO:0000256" key="1">
    <source>
        <dbReference type="SAM" id="MobiDB-lite"/>
    </source>
</evidence>